<dbReference type="AlphaFoldDB" id="A0A517PAQ3"/>
<dbReference type="Gene3D" id="3.40.50.150">
    <property type="entry name" value="Vaccinia Virus protein VP39"/>
    <property type="match status" value="1"/>
</dbReference>
<keyword evidence="2" id="KW-1185">Reference proteome</keyword>
<reference evidence="1 2" key="1">
    <citation type="submission" date="2019-02" db="EMBL/GenBank/DDBJ databases">
        <title>Deep-cultivation of Planctomycetes and their phenomic and genomic characterization uncovers novel biology.</title>
        <authorList>
            <person name="Wiegand S."/>
            <person name="Jogler M."/>
            <person name="Boedeker C."/>
            <person name="Pinto D."/>
            <person name="Vollmers J."/>
            <person name="Rivas-Marin E."/>
            <person name="Kohn T."/>
            <person name="Peeters S.H."/>
            <person name="Heuer A."/>
            <person name="Rast P."/>
            <person name="Oberbeckmann S."/>
            <person name="Bunk B."/>
            <person name="Jeske O."/>
            <person name="Meyerdierks A."/>
            <person name="Storesund J.E."/>
            <person name="Kallscheuer N."/>
            <person name="Luecker S."/>
            <person name="Lage O.M."/>
            <person name="Pohl T."/>
            <person name="Merkel B.J."/>
            <person name="Hornburger P."/>
            <person name="Mueller R.-W."/>
            <person name="Bruemmer F."/>
            <person name="Labrenz M."/>
            <person name="Spormann A.M."/>
            <person name="Op den Camp H."/>
            <person name="Overmann J."/>
            <person name="Amann R."/>
            <person name="Jetten M.S.M."/>
            <person name="Mascher T."/>
            <person name="Medema M.H."/>
            <person name="Devos D.P."/>
            <person name="Kaster A.-K."/>
            <person name="Ovreas L."/>
            <person name="Rohde M."/>
            <person name="Galperin M.Y."/>
            <person name="Jogler C."/>
        </authorList>
    </citation>
    <scope>NUCLEOTIDE SEQUENCE [LARGE SCALE GENOMIC DNA]</scope>
    <source>
        <strain evidence="1 2">CA12</strain>
    </source>
</reference>
<dbReference type="CDD" id="cd02440">
    <property type="entry name" value="AdoMet_MTases"/>
    <property type="match status" value="1"/>
</dbReference>
<evidence type="ECO:0008006" key="3">
    <source>
        <dbReference type="Google" id="ProtNLM"/>
    </source>
</evidence>
<name>A0A517PAQ3_9PLAN</name>
<gene>
    <name evidence="1" type="ORF">CA12_25580</name>
</gene>
<dbReference type="EMBL" id="CP036265">
    <property type="protein sequence ID" value="QDT16455.1"/>
    <property type="molecule type" value="Genomic_DNA"/>
</dbReference>
<proteinExistence type="predicted"/>
<dbReference type="SUPFAM" id="SSF53335">
    <property type="entry name" value="S-adenosyl-L-methionine-dependent methyltransferases"/>
    <property type="match status" value="1"/>
</dbReference>
<dbReference type="OrthoDB" id="465636at2"/>
<dbReference type="Pfam" id="PF13489">
    <property type="entry name" value="Methyltransf_23"/>
    <property type="match status" value="1"/>
</dbReference>
<dbReference type="KEGG" id="acaf:CA12_25580"/>
<evidence type="ECO:0000313" key="1">
    <source>
        <dbReference type="EMBL" id="QDT16455.1"/>
    </source>
</evidence>
<protein>
    <recommendedName>
        <fullName evidence="3">Methyltransferase type 11 domain-containing protein</fullName>
    </recommendedName>
</protein>
<sequence length="261" mass="29382">MPQRHHVRFPSASADDLAQDEVRFEVVEGDRPVRLRFHDYDEIYRRPGLYEQVFYDRLRCCSPEKVGDLLRQTLTAVGRNVTELRVLDLGAGNGMMGDVLKTSGVARLIGADIIPEAREACYRDRPGLYDDYFVADFTDLPQEEADRIDAWSIDCLTTVAALGFGDIPPEAFLRALDFVKPDGWAAFNIKETFLDNSDRSGFSRCVRRLIASGRLDVHHLERYQHRLSMEGTPLHYYAIVARKRGSGPLSGLATNGDADDA</sequence>
<organism evidence="1 2">
    <name type="scientific">Alienimonas californiensis</name>
    <dbReference type="NCBI Taxonomy" id="2527989"/>
    <lineage>
        <taxon>Bacteria</taxon>
        <taxon>Pseudomonadati</taxon>
        <taxon>Planctomycetota</taxon>
        <taxon>Planctomycetia</taxon>
        <taxon>Planctomycetales</taxon>
        <taxon>Planctomycetaceae</taxon>
        <taxon>Alienimonas</taxon>
    </lineage>
</organism>
<accession>A0A517PAQ3</accession>
<dbReference type="InterPro" id="IPR029063">
    <property type="entry name" value="SAM-dependent_MTases_sf"/>
</dbReference>
<dbReference type="Proteomes" id="UP000318741">
    <property type="component" value="Chromosome"/>
</dbReference>
<dbReference type="RefSeq" id="WP_145359279.1">
    <property type="nucleotide sequence ID" value="NZ_CP036265.1"/>
</dbReference>
<evidence type="ECO:0000313" key="2">
    <source>
        <dbReference type="Proteomes" id="UP000318741"/>
    </source>
</evidence>